<proteinExistence type="predicted"/>
<evidence type="ECO:0000313" key="1">
    <source>
        <dbReference type="Ensembl" id="ENSSSCP00055026583.1"/>
    </source>
</evidence>
<dbReference type="Proteomes" id="UP000694724">
    <property type="component" value="Unplaced"/>
</dbReference>
<accession>A0A8D1R520</accession>
<name>A0A8D1R520_PIG</name>
<organism evidence="1 2">
    <name type="scientific">Sus scrofa</name>
    <name type="common">Pig</name>
    <dbReference type="NCBI Taxonomy" id="9823"/>
    <lineage>
        <taxon>Eukaryota</taxon>
        <taxon>Metazoa</taxon>
        <taxon>Chordata</taxon>
        <taxon>Craniata</taxon>
        <taxon>Vertebrata</taxon>
        <taxon>Euteleostomi</taxon>
        <taxon>Mammalia</taxon>
        <taxon>Eutheria</taxon>
        <taxon>Laurasiatheria</taxon>
        <taxon>Artiodactyla</taxon>
        <taxon>Suina</taxon>
        <taxon>Suidae</taxon>
        <taxon>Sus</taxon>
    </lineage>
</organism>
<reference evidence="1" key="1">
    <citation type="submission" date="2025-08" db="UniProtKB">
        <authorList>
            <consortium name="Ensembl"/>
        </authorList>
    </citation>
    <scope>IDENTIFICATION</scope>
</reference>
<evidence type="ECO:0000313" key="2">
    <source>
        <dbReference type="Proteomes" id="UP000694724"/>
    </source>
</evidence>
<dbReference type="AlphaFoldDB" id="A0A8D1R520"/>
<dbReference type="Ensembl" id="ENSSSCT00055033398.1">
    <property type="protein sequence ID" value="ENSSSCP00055026583.1"/>
    <property type="gene ID" value="ENSSSCG00055016958.1"/>
</dbReference>
<dbReference type="PANTHER" id="PTHR19446">
    <property type="entry name" value="REVERSE TRANSCRIPTASES"/>
    <property type="match status" value="1"/>
</dbReference>
<sequence length="186" mass="22327">MSILPNLQIRCDPYQITHDIFHRIDQTIQKFIWIHKRLRIAKAIPRNKNQAGGKTLPDFRRYYKAAVIKTVWYWYQSRHTDRWNKLENPEINPDTHGELIFDKGGKNIKMEKSLFSKWCWENWIATCKSMKLEHTLTPCMKINSQWLKDLNMRRDTIKHLEESIGKTFSDITVQMFSLVSLPRQHK</sequence>
<protein>
    <submittedName>
        <fullName evidence="1">Uncharacterized protein</fullName>
    </submittedName>
</protein>